<dbReference type="PANTHER" id="PTHR33868:SF10">
    <property type="entry name" value="OS08G0483100 PROTEIN"/>
    <property type="match status" value="1"/>
</dbReference>
<keyword evidence="1" id="KW-0175">Coiled coil</keyword>
<feature type="transmembrane region" description="Helical" evidence="2">
    <location>
        <begin position="128"/>
        <end position="151"/>
    </location>
</feature>
<sequence length="152" mass="16741">MDFPTPKPKNNFSDDPLMPLALSHRSPHLLTNCDLPPPLQLFTPLLFDDETPSVLRALRLSQSRAREAEERVELAAAKSARLASMLLDESLRISAHRRWVLMLESEVSALNKRLSQAAKEDGDGAADFAWCIALALCLGIAGVGFALGRFLF</sequence>
<evidence type="ECO:0000256" key="1">
    <source>
        <dbReference type="SAM" id="Coils"/>
    </source>
</evidence>
<proteinExistence type="predicted"/>
<keyword evidence="2" id="KW-1133">Transmembrane helix</keyword>
<dbReference type="PANTHER" id="PTHR33868">
    <property type="entry name" value="EXPRESSED PROTEIN"/>
    <property type="match status" value="1"/>
</dbReference>
<keyword evidence="4" id="KW-1185">Reference proteome</keyword>
<accession>A0A8T3AF35</accession>
<keyword evidence="2" id="KW-0812">Transmembrane</keyword>
<gene>
    <name evidence="3" type="ORF">KFK09_024922</name>
</gene>
<dbReference type="EMBL" id="JAGYWB010000017">
    <property type="protein sequence ID" value="KAI0494779.1"/>
    <property type="molecule type" value="Genomic_DNA"/>
</dbReference>
<protein>
    <submittedName>
        <fullName evidence="3">Uncharacterized protein</fullName>
    </submittedName>
</protein>
<dbReference type="OrthoDB" id="1673621at2759"/>
<comment type="caution">
    <text evidence="3">The sequence shown here is derived from an EMBL/GenBank/DDBJ whole genome shotgun (WGS) entry which is preliminary data.</text>
</comment>
<feature type="coiled-coil region" evidence="1">
    <location>
        <begin position="58"/>
        <end position="120"/>
    </location>
</feature>
<evidence type="ECO:0000313" key="3">
    <source>
        <dbReference type="EMBL" id="KAI0494779.1"/>
    </source>
</evidence>
<evidence type="ECO:0000256" key="2">
    <source>
        <dbReference type="SAM" id="Phobius"/>
    </source>
</evidence>
<evidence type="ECO:0000313" key="4">
    <source>
        <dbReference type="Proteomes" id="UP000829196"/>
    </source>
</evidence>
<keyword evidence="2" id="KW-0472">Membrane</keyword>
<reference evidence="3" key="1">
    <citation type="journal article" date="2022" name="Front. Genet.">
        <title>Chromosome-Scale Assembly of the Dendrobium nobile Genome Provides Insights Into the Molecular Mechanism of the Biosynthesis of the Medicinal Active Ingredient of Dendrobium.</title>
        <authorList>
            <person name="Xu Q."/>
            <person name="Niu S.-C."/>
            <person name="Li K.-L."/>
            <person name="Zheng P.-J."/>
            <person name="Zhang X.-J."/>
            <person name="Jia Y."/>
            <person name="Liu Y."/>
            <person name="Niu Y.-X."/>
            <person name="Yu L.-H."/>
            <person name="Chen D.-F."/>
            <person name="Zhang G.-Q."/>
        </authorList>
    </citation>
    <scope>NUCLEOTIDE SEQUENCE</scope>
    <source>
        <tissue evidence="3">Leaf</tissue>
    </source>
</reference>
<dbReference type="AlphaFoldDB" id="A0A8T3AF35"/>
<name>A0A8T3AF35_DENNO</name>
<organism evidence="3 4">
    <name type="scientific">Dendrobium nobile</name>
    <name type="common">Orchid</name>
    <dbReference type="NCBI Taxonomy" id="94219"/>
    <lineage>
        <taxon>Eukaryota</taxon>
        <taxon>Viridiplantae</taxon>
        <taxon>Streptophyta</taxon>
        <taxon>Embryophyta</taxon>
        <taxon>Tracheophyta</taxon>
        <taxon>Spermatophyta</taxon>
        <taxon>Magnoliopsida</taxon>
        <taxon>Liliopsida</taxon>
        <taxon>Asparagales</taxon>
        <taxon>Orchidaceae</taxon>
        <taxon>Epidendroideae</taxon>
        <taxon>Malaxideae</taxon>
        <taxon>Dendrobiinae</taxon>
        <taxon>Dendrobium</taxon>
    </lineage>
</organism>
<dbReference type="Proteomes" id="UP000829196">
    <property type="component" value="Unassembled WGS sequence"/>
</dbReference>
<dbReference type="SMR" id="A0A8T3AF35"/>